<dbReference type="InterPro" id="IPR004875">
    <property type="entry name" value="DDE_SF_endonuclease_dom"/>
</dbReference>
<comment type="caution">
    <text evidence="3">The sequence shown here is derived from an EMBL/GenBank/DDBJ whole genome shotgun (WGS) entry which is preliminary data.</text>
</comment>
<feature type="signal peptide" evidence="1">
    <location>
        <begin position="1"/>
        <end position="17"/>
    </location>
</feature>
<feature type="chain" id="PRO_5021423035" description="DDE-1 domain-containing protein" evidence="1">
    <location>
        <begin position="18"/>
        <end position="114"/>
    </location>
</feature>
<keyword evidence="1" id="KW-0732">Signal</keyword>
<evidence type="ECO:0000313" key="3">
    <source>
        <dbReference type="EMBL" id="GBL83927.1"/>
    </source>
</evidence>
<dbReference type="OrthoDB" id="125347at2759"/>
<dbReference type="Pfam" id="PF03184">
    <property type="entry name" value="DDE_1"/>
    <property type="match status" value="1"/>
</dbReference>
<accession>A0A4Y2AWL3</accession>
<keyword evidence="4" id="KW-1185">Reference proteome</keyword>
<name>A0A4Y2AWL3_ARAVE</name>
<evidence type="ECO:0000259" key="2">
    <source>
        <dbReference type="Pfam" id="PF03184"/>
    </source>
</evidence>
<proteinExistence type="predicted"/>
<dbReference type="Proteomes" id="UP000499080">
    <property type="component" value="Unassembled WGS sequence"/>
</dbReference>
<dbReference type="AlphaFoldDB" id="A0A4Y2AWL3"/>
<feature type="domain" description="DDE-1" evidence="2">
    <location>
        <begin position="19"/>
        <end position="85"/>
    </location>
</feature>
<dbReference type="EMBL" id="BGPR01000035">
    <property type="protein sequence ID" value="GBL83927.1"/>
    <property type="molecule type" value="Genomic_DNA"/>
</dbReference>
<evidence type="ECO:0000256" key="1">
    <source>
        <dbReference type="SAM" id="SignalP"/>
    </source>
</evidence>
<dbReference type="GO" id="GO:0003676">
    <property type="term" value="F:nucleic acid binding"/>
    <property type="evidence" value="ECO:0007669"/>
    <property type="project" value="InterPro"/>
</dbReference>
<evidence type="ECO:0000313" key="4">
    <source>
        <dbReference type="Proteomes" id="UP000499080"/>
    </source>
</evidence>
<gene>
    <name evidence="3" type="ORF">AVEN_100822_1</name>
</gene>
<organism evidence="3 4">
    <name type="scientific">Araneus ventricosus</name>
    <name type="common">Orbweaver spider</name>
    <name type="synonym">Epeira ventricosa</name>
    <dbReference type="NCBI Taxonomy" id="182803"/>
    <lineage>
        <taxon>Eukaryota</taxon>
        <taxon>Metazoa</taxon>
        <taxon>Ecdysozoa</taxon>
        <taxon>Arthropoda</taxon>
        <taxon>Chelicerata</taxon>
        <taxon>Arachnida</taxon>
        <taxon>Araneae</taxon>
        <taxon>Araneomorphae</taxon>
        <taxon>Entelegynae</taxon>
        <taxon>Araneoidea</taxon>
        <taxon>Araneidae</taxon>
        <taxon>Araneus</taxon>
    </lineage>
</organism>
<sequence>MCGKTAFFLIIPIVLDSRHWTAHIQTMDQGVIRNLKTIYSRNLLLELVQEAYDDLRPFWKNLSVLDAIYYVDAAWKLVKISTVKKSSRAILSDKENEVPTNVDDSAHLQRNILY</sequence>
<reference evidence="3 4" key="1">
    <citation type="journal article" date="2019" name="Sci. Rep.">
        <title>Orb-weaving spider Araneus ventricosus genome elucidates the spidroin gene catalogue.</title>
        <authorList>
            <person name="Kono N."/>
            <person name="Nakamura H."/>
            <person name="Ohtoshi R."/>
            <person name="Moran D.A.P."/>
            <person name="Shinohara A."/>
            <person name="Yoshida Y."/>
            <person name="Fujiwara M."/>
            <person name="Mori M."/>
            <person name="Tomita M."/>
            <person name="Arakawa K."/>
        </authorList>
    </citation>
    <scope>NUCLEOTIDE SEQUENCE [LARGE SCALE GENOMIC DNA]</scope>
</reference>
<protein>
    <recommendedName>
        <fullName evidence="2">DDE-1 domain-containing protein</fullName>
    </recommendedName>
</protein>